<protein>
    <submittedName>
        <fullName evidence="2">Uncharacterized protein</fullName>
    </submittedName>
</protein>
<accession>A0A3P7KW66</accession>
<dbReference type="AlphaFoldDB" id="A0A3P7KW66"/>
<evidence type="ECO:0000256" key="1">
    <source>
        <dbReference type="SAM" id="MobiDB-lite"/>
    </source>
</evidence>
<feature type="compositionally biased region" description="Polar residues" evidence="1">
    <location>
        <begin position="118"/>
        <end position="146"/>
    </location>
</feature>
<evidence type="ECO:0000313" key="2">
    <source>
        <dbReference type="EMBL" id="VDN09245.1"/>
    </source>
</evidence>
<proteinExistence type="predicted"/>
<name>A0A3P7KW66_DIBLA</name>
<keyword evidence="3" id="KW-1185">Reference proteome</keyword>
<feature type="compositionally biased region" description="Low complexity" evidence="1">
    <location>
        <begin position="1"/>
        <end position="16"/>
    </location>
</feature>
<reference evidence="2 3" key="1">
    <citation type="submission" date="2018-11" db="EMBL/GenBank/DDBJ databases">
        <authorList>
            <consortium name="Pathogen Informatics"/>
        </authorList>
    </citation>
    <scope>NUCLEOTIDE SEQUENCE [LARGE SCALE GENOMIC DNA]</scope>
</reference>
<dbReference type="OrthoDB" id="5917212at2759"/>
<feature type="region of interest" description="Disordered" evidence="1">
    <location>
        <begin position="117"/>
        <end position="192"/>
    </location>
</feature>
<organism evidence="2 3">
    <name type="scientific">Dibothriocephalus latus</name>
    <name type="common">Fish tapeworm</name>
    <name type="synonym">Diphyllobothrium latum</name>
    <dbReference type="NCBI Taxonomy" id="60516"/>
    <lineage>
        <taxon>Eukaryota</taxon>
        <taxon>Metazoa</taxon>
        <taxon>Spiralia</taxon>
        <taxon>Lophotrochozoa</taxon>
        <taxon>Platyhelminthes</taxon>
        <taxon>Cestoda</taxon>
        <taxon>Eucestoda</taxon>
        <taxon>Diphyllobothriidea</taxon>
        <taxon>Diphyllobothriidae</taxon>
        <taxon>Dibothriocephalus</taxon>
    </lineage>
</organism>
<sequence>MPSGVSSASGSSVPLSQLNGCRERDTKIPYNPTKSPGPLLDNMVIPREYDSPDSGSSADSFEFPPDIPDGVTYGDLASHISNVVENINMHAVSKGEGILQDADDSGFKANGRYFDYPNTESLDSNPNASTAYKNSSPLQYCNSSANRKGPSKTSNKDSEKSDSSAYSPSKQNHKHEEEPPKDQNSFPSDVDDEFGDFTTFSSELAPTTEQHSADCVKESESVNDDFADFSSTGPSALEFHSSLSSKSLVGNLLAHLGSALEQAFIVDSEAHIKDFSNSSQVNYSPPQFWGCDSGSPANRLWKELIDHPSSLMYVWKESFTYSRYLQTVGVDLRSSVSDLNFYMIFVLLPAPRGYAANRLFPHTAIFLLSETPERSETTWKRFVLHPIEGIGLTRALFAVN</sequence>
<dbReference type="EMBL" id="UYRU01046672">
    <property type="protein sequence ID" value="VDN09245.1"/>
    <property type="molecule type" value="Genomic_DNA"/>
</dbReference>
<gene>
    <name evidence="2" type="ORF">DILT_LOCUS5076</name>
</gene>
<dbReference type="Proteomes" id="UP000281553">
    <property type="component" value="Unassembled WGS sequence"/>
</dbReference>
<feature type="region of interest" description="Disordered" evidence="1">
    <location>
        <begin position="1"/>
        <end position="66"/>
    </location>
</feature>
<evidence type="ECO:0000313" key="3">
    <source>
        <dbReference type="Proteomes" id="UP000281553"/>
    </source>
</evidence>